<dbReference type="Proteomes" id="UP001221142">
    <property type="component" value="Unassembled WGS sequence"/>
</dbReference>
<proteinExistence type="predicted"/>
<keyword evidence="2" id="KW-1185">Reference proteome</keyword>
<reference evidence="1" key="1">
    <citation type="submission" date="2023-03" db="EMBL/GenBank/DDBJ databases">
        <title>Massive genome expansion in bonnet fungi (Mycena s.s.) driven by repeated elements and novel gene families across ecological guilds.</title>
        <authorList>
            <consortium name="Lawrence Berkeley National Laboratory"/>
            <person name="Harder C.B."/>
            <person name="Miyauchi S."/>
            <person name="Viragh M."/>
            <person name="Kuo A."/>
            <person name="Thoen E."/>
            <person name="Andreopoulos B."/>
            <person name="Lu D."/>
            <person name="Skrede I."/>
            <person name="Drula E."/>
            <person name="Henrissat B."/>
            <person name="Morin E."/>
            <person name="Kohler A."/>
            <person name="Barry K."/>
            <person name="LaButti K."/>
            <person name="Morin E."/>
            <person name="Salamov A."/>
            <person name="Lipzen A."/>
            <person name="Mereny Z."/>
            <person name="Hegedus B."/>
            <person name="Baldrian P."/>
            <person name="Stursova M."/>
            <person name="Weitz H."/>
            <person name="Taylor A."/>
            <person name="Grigoriev I.V."/>
            <person name="Nagy L.G."/>
            <person name="Martin F."/>
            <person name="Kauserud H."/>
        </authorList>
    </citation>
    <scope>NUCLEOTIDE SEQUENCE</scope>
    <source>
        <strain evidence="1">9284</strain>
    </source>
</reference>
<dbReference type="EMBL" id="JARKIF010000012">
    <property type="protein sequence ID" value="KAJ7625863.1"/>
    <property type="molecule type" value="Genomic_DNA"/>
</dbReference>
<protein>
    <submittedName>
        <fullName evidence="1">Uncharacterized protein</fullName>
    </submittedName>
</protein>
<evidence type="ECO:0000313" key="1">
    <source>
        <dbReference type="EMBL" id="KAJ7625863.1"/>
    </source>
</evidence>
<gene>
    <name evidence="1" type="ORF">FB45DRAFT_869004</name>
</gene>
<comment type="caution">
    <text evidence="1">The sequence shown here is derived from an EMBL/GenBank/DDBJ whole genome shotgun (WGS) entry which is preliminary data.</text>
</comment>
<accession>A0AAD7BN11</accession>
<organism evidence="1 2">
    <name type="scientific">Roridomyces roridus</name>
    <dbReference type="NCBI Taxonomy" id="1738132"/>
    <lineage>
        <taxon>Eukaryota</taxon>
        <taxon>Fungi</taxon>
        <taxon>Dikarya</taxon>
        <taxon>Basidiomycota</taxon>
        <taxon>Agaricomycotina</taxon>
        <taxon>Agaricomycetes</taxon>
        <taxon>Agaricomycetidae</taxon>
        <taxon>Agaricales</taxon>
        <taxon>Marasmiineae</taxon>
        <taxon>Mycenaceae</taxon>
        <taxon>Roridomyces</taxon>
    </lineage>
</organism>
<dbReference type="AlphaFoldDB" id="A0AAD7BN11"/>
<evidence type="ECO:0000313" key="2">
    <source>
        <dbReference type="Proteomes" id="UP001221142"/>
    </source>
</evidence>
<name>A0AAD7BN11_9AGAR</name>
<sequence length="377" mass="42357">MIPSKVTDHCLICVLAAEQKLEEQFLGLWTSEKRQKRFRGVPELCQSPNSDPQHPILDSESLRDILPSFANYSVSISSLAGFPCLRNLILQCVAWGLTRDVDRPTVPSIQLDSLDIHAFEIDRIDDTAELYPLWPRALDLPLLTYGYCPLPERISQYLQHVGDHLTSLRLRHPNPHPEVTFSQNTALQHLRIDNMFRIRHEGIQVFPEIQVLLCRVAAFCRLQTLTLTQPSGFSRFAAGPAWTADFVEELLGGPGLENLLELVSSCCIRVVAGARVLYRWKANVLTVNNVALSWRTPLSSMMAWNRGGTADFPDARDLLADELFPWRECTPDCWKGIGPNSEPFELGADLVLVSVLLAQILNIGESMLGDSGWLWFG</sequence>
<dbReference type="SUPFAM" id="SSF52047">
    <property type="entry name" value="RNI-like"/>
    <property type="match status" value="1"/>
</dbReference>